<reference evidence="1 2" key="1">
    <citation type="submission" date="2016-03" db="EMBL/GenBank/DDBJ databases">
        <authorList>
            <person name="Ploux O."/>
        </authorList>
    </citation>
    <scope>NUCLEOTIDE SEQUENCE [LARGE SCALE GENOMIC DNA]</scope>
    <source>
        <strain evidence="1 2">R-45370</strain>
    </source>
</reference>
<proteinExistence type="predicted"/>
<dbReference type="Proteomes" id="UP000078476">
    <property type="component" value="Unassembled WGS sequence"/>
</dbReference>
<accession>A0A177NLB3</accession>
<organism evidence="1 2">
    <name type="scientific">Methylomonas lenta</name>
    <dbReference type="NCBI Taxonomy" id="980561"/>
    <lineage>
        <taxon>Bacteria</taxon>
        <taxon>Pseudomonadati</taxon>
        <taxon>Pseudomonadota</taxon>
        <taxon>Gammaproteobacteria</taxon>
        <taxon>Methylococcales</taxon>
        <taxon>Methylococcaceae</taxon>
        <taxon>Methylomonas</taxon>
    </lineage>
</organism>
<evidence type="ECO:0000313" key="2">
    <source>
        <dbReference type="Proteomes" id="UP000078476"/>
    </source>
</evidence>
<comment type="caution">
    <text evidence="1">The sequence shown here is derived from an EMBL/GenBank/DDBJ whole genome shotgun (WGS) entry which is preliminary data.</text>
</comment>
<dbReference type="RefSeq" id="WP_066979334.1">
    <property type="nucleotide sequence ID" value="NZ_LUUI01000079.1"/>
</dbReference>
<dbReference type="InterPro" id="IPR011990">
    <property type="entry name" value="TPR-like_helical_dom_sf"/>
</dbReference>
<dbReference type="Gene3D" id="1.25.40.10">
    <property type="entry name" value="Tetratricopeptide repeat domain"/>
    <property type="match status" value="1"/>
</dbReference>
<dbReference type="EMBL" id="LUUI01000079">
    <property type="protein sequence ID" value="OAI18364.1"/>
    <property type="molecule type" value="Genomic_DNA"/>
</dbReference>
<keyword evidence="2" id="KW-1185">Reference proteome</keyword>
<protein>
    <submittedName>
        <fullName evidence="1">Uncharacterized protein</fullName>
    </submittedName>
</protein>
<dbReference type="STRING" id="980561.A1359_05065"/>
<gene>
    <name evidence="1" type="ORF">A1359_05065</name>
</gene>
<evidence type="ECO:0000313" key="1">
    <source>
        <dbReference type="EMBL" id="OAI18364.1"/>
    </source>
</evidence>
<dbReference type="AlphaFoldDB" id="A0A177NLB3"/>
<sequence length="831" mass="94338">MEKSISKVPIDTADNNIEKNALAHFSAGRYKDAAELYKYLLKREDNSFHRQQLAQCYLQRAFGMSAKGMPKEAGVLWENYAEWAEPPLIALDAYILWQLSAKNTQKAYAGLAQLTAKQLDEEYPELAVTLGFLLICGATELAAHIPADSALLVHWAVVQEALLVYQKNQNNDCELALQKLPFRSAFRDFRSLLKAQLISSSSVEQAQAILGKIPVSSPYRCLADAVLATMQQGADFVHTVLSLDSGLRRNVERAKGLSKSQIEFLQALQKLQDQPSAKAQFLCVLKHKSMFGNDAAQAYCLGILVDYPAGLKDYLKQFAAKGSIEEHRIQALLYEQAENIYEAGFCWWRCIDLLELQRPENDKKIALILRRMAARVSLEESIELIIDSLNYDSDDRDSYLKILNYYQQTQANPSEYQAWLETSLQNFPADIDFLARAAKSATDKKAFKKATGYAAKLLKIDPVNSLAKQLLFASHMSHARRLIKTEKFHLVAKEIQAAEQLMLEKTLRYQAELLRGFYIWVAEDKLLGMQQIVAAVEKLNQDPVNAQFQISMETALLELPSASFMRALPASKEHLLSPAQLTRLMTLIKQYAEQVPDSALICQALDKIKLPIKKSIQQQDFSEDLLLAWCQLMADSRNFELLRHCAKPAQAKWQKPIWMYFRVFAESNGDANNLNMTSVFNLQFAQNSALQDADQKTAFLIGRFLESTLDHQNPFNEDFLGEDFPLDEFSYDVFDELFAHVPEKQMHKIGLKVQDILMDTDPDKFINDMVRQYSKKIESKRLLALFNNPVFMSAVACVKAAELLKIDISISVEDIVYRFENDTPQTSLPFF</sequence>
<name>A0A177NLB3_9GAMM</name>